<organism evidence="2 3">
    <name type="scientific">Methylobacillus methanolivorans</name>
    <dbReference type="NCBI Taxonomy" id="1848927"/>
    <lineage>
        <taxon>Bacteria</taxon>
        <taxon>Pseudomonadati</taxon>
        <taxon>Pseudomonadota</taxon>
        <taxon>Betaproteobacteria</taxon>
        <taxon>Nitrosomonadales</taxon>
        <taxon>Methylophilaceae</taxon>
        <taxon>Methylobacillus</taxon>
    </lineage>
</organism>
<comment type="caution">
    <text evidence="2">The sequence shown here is derived from an EMBL/GenBank/DDBJ whole genome shotgun (WGS) entry which is preliminary data.</text>
</comment>
<gene>
    <name evidence="2" type="ORF">ACIKP9_00835</name>
</gene>
<dbReference type="InterPro" id="IPR021494">
    <property type="entry name" value="DUF3149"/>
</dbReference>
<name>A0ABW8GHB8_9PROT</name>
<dbReference type="EMBL" id="JBIWXY010000001">
    <property type="protein sequence ID" value="MFJ5444765.1"/>
    <property type="molecule type" value="Genomic_DNA"/>
</dbReference>
<dbReference type="Pfam" id="PF11346">
    <property type="entry name" value="DUF3149"/>
    <property type="match status" value="1"/>
</dbReference>
<reference evidence="2 3" key="1">
    <citation type="submission" date="2024-11" db="EMBL/GenBank/DDBJ databases">
        <authorList>
            <person name="Kaparullina E.N."/>
            <person name="Delegan Y.A."/>
            <person name="Doronina N.V."/>
        </authorList>
    </citation>
    <scope>NUCLEOTIDE SEQUENCE [LARGE SCALE GENOMIC DNA]</scope>
    <source>
        <strain evidence="2 3">7sh_L</strain>
    </source>
</reference>
<feature type="transmembrane region" description="Helical" evidence="1">
    <location>
        <begin position="6"/>
        <end position="34"/>
    </location>
</feature>
<keyword evidence="1" id="KW-0472">Membrane</keyword>
<evidence type="ECO:0000313" key="3">
    <source>
        <dbReference type="Proteomes" id="UP001617669"/>
    </source>
</evidence>
<dbReference type="RefSeq" id="WP_400878033.1">
    <property type="nucleotide sequence ID" value="NZ_JBIWXY010000001.1"/>
</dbReference>
<keyword evidence="1" id="KW-1133">Transmembrane helix</keyword>
<evidence type="ECO:0000256" key="1">
    <source>
        <dbReference type="SAM" id="Phobius"/>
    </source>
</evidence>
<dbReference type="Proteomes" id="UP001617669">
    <property type="component" value="Unassembled WGS sequence"/>
</dbReference>
<sequence length="46" mass="5112">MLKVLFGSWVGIASIGTIILTIIVISYWIGFCILNARKERENSTPS</sequence>
<keyword evidence="1" id="KW-0812">Transmembrane</keyword>
<proteinExistence type="predicted"/>
<evidence type="ECO:0000313" key="2">
    <source>
        <dbReference type="EMBL" id="MFJ5444765.1"/>
    </source>
</evidence>
<accession>A0ABW8GHB8</accession>
<keyword evidence="3" id="KW-1185">Reference proteome</keyword>
<protein>
    <submittedName>
        <fullName evidence="2">DUF3149 domain-containing protein</fullName>
    </submittedName>
</protein>